<dbReference type="EMBL" id="CADCUM010000114">
    <property type="protein sequence ID" value="CAA9400260.1"/>
    <property type="molecule type" value="Genomic_DNA"/>
</dbReference>
<feature type="compositionally biased region" description="Low complexity" evidence="1">
    <location>
        <begin position="238"/>
        <end position="252"/>
    </location>
</feature>
<feature type="compositionally biased region" description="Basic and acidic residues" evidence="1">
    <location>
        <begin position="222"/>
        <end position="235"/>
    </location>
</feature>
<feature type="non-terminal residue" evidence="2">
    <location>
        <position position="477"/>
    </location>
</feature>
<feature type="non-terminal residue" evidence="2">
    <location>
        <position position="1"/>
    </location>
</feature>
<feature type="region of interest" description="Disordered" evidence="1">
    <location>
        <begin position="1"/>
        <end position="398"/>
    </location>
</feature>
<feature type="compositionally biased region" description="Basic and acidic residues" evidence="1">
    <location>
        <begin position="98"/>
        <end position="110"/>
    </location>
</feature>
<feature type="region of interest" description="Disordered" evidence="1">
    <location>
        <begin position="457"/>
        <end position="477"/>
    </location>
</feature>
<feature type="compositionally biased region" description="Basic residues" evidence="1">
    <location>
        <begin position="73"/>
        <end position="91"/>
    </location>
</feature>
<feature type="compositionally biased region" description="Basic and acidic residues" evidence="1">
    <location>
        <begin position="467"/>
        <end position="477"/>
    </location>
</feature>
<dbReference type="EC" id="1.2.1.19" evidence="2"/>
<feature type="compositionally biased region" description="Basic residues" evidence="1">
    <location>
        <begin position="21"/>
        <end position="34"/>
    </location>
</feature>
<accession>A0A6J4P0B9</accession>
<feature type="compositionally biased region" description="Basic and acidic residues" evidence="1">
    <location>
        <begin position="309"/>
        <end position="328"/>
    </location>
</feature>
<proteinExistence type="predicted"/>
<evidence type="ECO:0000256" key="1">
    <source>
        <dbReference type="SAM" id="MobiDB-lite"/>
    </source>
</evidence>
<organism evidence="2">
    <name type="scientific">uncultured Nocardioides sp</name>
    <dbReference type="NCBI Taxonomy" id="198441"/>
    <lineage>
        <taxon>Bacteria</taxon>
        <taxon>Bacillati</taxon>
        <taxon>Actinomycetota</taxon>
        <taxon>Actinomycetes</taxon>
        <taxon>Propionibacteriales</taxon>
        <taxon>Nocardioidaceae</taxon>
        <taxon>Nocardioides</taxon>
        <taxon>environmental samples</taxon>
    </lineage>
</organism>
<feature type="compositionally biased region" description="Basic residues" evidence="1">
    <location>
        <begin position="253"/>
        <end position="282"/>
    </location>
</feature>
<feature type="compositionally biased region" description="Basic residues" evidence="1">
    <location>
        <begin position="124"/>
        <end position="146"/>
    </location>
</feature>
<feature type="compositionally biased region" description="Basic residues" evidence="1">
    <location>
        <begin position="46"/>
        <end position="55"/>
    </location>
</feature>
<gene>
    <name evidence="2" type="ORF">AVDCRST_MAG32-2935</name>
</gene>
<keyword evidence="2" id="KW-0560">Oxidoreductase</keyword>
<dbReference type="GO" id="GO:0019145">
    <property type="term" value="F:aminobutyraldehyde dehydrogenase (NAD+) activity"/>
    <property type="evidence" value="ECO:0007669"/>
    <property type="project" value="UniProtKB-EC"/>
</dbReference>
<evidence type="ECO:0000313" key="2">
    <source>
        <dbReference type="EMBL" id="CAA9400260.1"/>
    </source>
</evidence>
<sequence>DPAPAPQPRRRPEHGRGVRRDLRRHRPQHGRGLRPRPAVGGAGRRPGVRRRRARVRGLGLDHPAGAVAGPAAHRGRARGACGRVRRGRVPRHGQAAAPDRRRGDAADRRPLPVLRGGLPGAGRQVRRGVPRRPHVVHPPGAHRRRRAGDAVELPPADDGVEDRARARGGQHRRAEALGHHPGDLDDARGARPGVPPTGGAQRDLRRPGHRPGPRLPPDPADGGDHRLGPRRDGGGRVRLAGPQAGAPRAGRQGARHRARRRRPRGSGRGDRRRRLLQRRPGLHRGDPGPGGPGGPRRVRRRARRAGAGDADRDARRPRGGVRRPEQRRPARPRRRHGGRDARPRRARHGRRGGGGDGLLLRPDGRRRAPPGRRPRAGRDLRAGDHRPVVHQRGRGAPLRQRVALRPRVERVDQGPRPGDAGVTTARLRRGVDQHPHPVRLGDAARRLQALRLRQGPVDVRPGGLHPGEARDVLHRGL</sequence>
<name>A0A6J4P0B9_9ACTN</name>
<dbReference type="AlphaFoldDB" id="A0A6J4P0B9"/>
<feature type="compositionally biased region" description="Basic and acidic residues" evidence="1">
    <location>
        <begin position="172"/>
        <end position="189"/>
    </location>
</feature>
<protein>
    <submittedName>
        <fullName evidence="2">4-aminobutyraldehyde dehydrogenase</fullName>
        <ecNumber evidence="2">1.2.1.19</ecNumber>
    </submittedName>
</protein>
<feature type="compositionally biased region" description="Basic and acidic residues" evidence="1">
    <location>
        <begin position="376"/>
        <end position="387"/>
    </location>
</feature>
<reference evidence="2" key="1">
    <citation type="submission" date="2020-02" db="EMBL/GenBank/DDBJ databases">
        <authorList>
            <person name="Meier V. D."/>
        </authorList>
    </citation>
    <scope>NUCLEOTIDE SEQUENCE</scope>
    <source>
        <strain evidence="2">AVDCRST_MAG32</strain>
    </source>
</reference>
<feature type="compositionally biased region" description="Low complexity" evidence="1">
    <location>
        <begin position="56"/>
        <end position="72"/>
    </location>
</feature>